<comment type="similarity">
    <text evidence="2">Belongs to the acyl-CoA dehydrogenase family.</text>
</comment>
<feature type="domain" description="Acyl-CoA dehydrogenase/oxidase C-terminal" evidence="6">
    <location>
        <begin position="223"/>
        <end position="351"/>
    </location>
</feature>
<comment type="caution">
    <text evidence="8">The sequence shown here is derived from an EMBL/GenBank/DDBJ whole genome shotgun (WGS) entry which is preliminary data.</text>
</comment>
<dbReference type="EMBL" id="JAAWWK010000001">
    <property type="protein sequence ID" value="NKI15971.1"/>
    <property type="molecule type" value="Genomic_DNA"/>
</dbReference>
<dbReference type="PANTHER" id="PTHR43884:SF20">
    <property type="entry name" value="ACYL-COA DEHYDROGENASE FADE28"/>
    <property type="match status" value="1"/>
</dbReference>
<dbReference type="CDD" id="cd00567">
    <property type="entry name" value="ACAD"/>
    <property type="match status" value="1"/>
</dbReference>
<dbReference type="RefSeq" id="WP_168448520.1">
    <property type="nucleotide sequence ID" value="NZ_JAAWWK010000001.1"/>
</dbReference>
<evidence type="ECO:0000256" key="5">
    <source>
        <dbReference type="ARBA" id="ARBA00023002"/>
    </source>
</evidence>
<sequence>MNFLLSQEQVEIQRAIAGFLSKSCPSTTLHEIYDREEPYEPSIWQGLIELGVGALIVPEAFGGLGMEMIDLALISEVLGANAAPVPLLGHALVTLAIMHGGSDDQKANWLPKLAAGEVVATVAFDEGGQTWLPEQWRLSSSTRLSGRKRFVPHGMQANLILVGLSGGGFALVDASAEGLSRCAQDGIDRTRPVAEFVFDQVVADPLPGAEGLAEKVRDAALVLLAADSFGGASRAVESAVSYATIREQFGQPIGRFQGLKHQLVNTAVEVEPSRGLYWFAAHAFDHIAGKAEHAAALAKAHLCDRYLQTARDTVEAHGGIGYTWECDVQIYVKRAMFNFAFMGQPAVHFDRAADLAGW</sequence>
<evidence type="ECO:0000259" key="7">
    <source>
        <dbReference type="Pfam" id="PF02771"/>
    </source>
</evidence>
<keyword evidence="3" id="KW-0285">Flavoprotein</keyword>
<feature type="domain" description="Acyl-CoA dehydrogenase/oxidase N-terminal" evidence="7">
    <location>
        <begin position="6"/>
        <end position="117"/>
    </location>
</feature>
<dbReference type="Pfam" id="PF02771">
    <property type="entry name" value="Acyl-CoA_dh_N"/>
    <property type="match status" value="1"/>
</dbReference>
<dbReference type="Pfam" id="PF00441">
    <property type="entry name" value="Acyl-CoA_dh_1"/>
    <property type="match status" value="1"/>
</dbReference>
<dbReference type="InterPro" id="IPR036250">
    <property type="entry name" value="AcylCo_DH-like_C"/>
</dbReference>
<dbReference type="Gene3D" id="1.10.540.10">
    <property type="entry name" value="Acyl-CoA dehydrogenase/oxidase, N-terminal domain"/>
    <property type="match status" value="1"/>
</dbReference>
<evidence type="ECO:0000259" key="6">
    <source>
        <dbReference type="Pfam" id="PF00441"/>
    </source>
</evidence>
<evidence type="ECO:0000256" key="2">
    <source>
        <dbReference type="ARBA" id="ARBA00009347"/>
    </source>
</evidence>
<keyword evidence="5" id="KW-0560">Oxidoreductase</keyword>
<proteinExistence type="inferred from homology"/>
<evidence type="ECO:0000256" key="3">
    <source>
        <dbReference type="ARBA" id="ARBA00022630"/>
    </source>
</evidence>
<evidence type="ECO:0000256" key="4">
    <source>
        <dbReference type="ARBA" id="ARBA00022827"/>
    </source>
</evidence>
<dbReference type="SUPFAM" id="SSF56645">
    <property type="entry name" value="Acyl-CoA dehydrogenase NM domain-like"/>
    <property type="match status" value="1"/>
</dbReference>
<evidence type="ECO:0000313" key="8">
    <source>
        <dbReference type="EMBL" id="NKI15971.1"/>
    </source>
</evidence>
<protein>
    <submittedName>
        <fullName evidence="8">Acyl-CoA/acyl-ACP dehydrogenase</fullName>
    </submittedName>
</protein>
<evidence type="ECO:0000313" key="9">
    <source>
        <dbReference type="Proteomes" id="UP000765845"/>
    </source>
</evidence>
<gene>
    <name evidence="8" type="ORF">HCU74_00935</name>
</gene>
<dbReference type="Proteomes" id="UP000765845">
    <property type="component" value="Unassembled WGS sequence"/>
</dbReference>
<dbReference type="InterPro" id="IPR009075">
    <property type="entry name" value="AcylCo_DH/oxidase_C"/>
</dbReference>
<dbReference type="Gene3D" id="1.20.140.10">
    <property type="entry name" value="Butyryl-CoA Dehydrogenase, subunit A, domain 3"/>
    <property type="match status" value="1"/>
</dbReference>
<evidence type="ECO:0000256" key="1">
    <source>
        <dbReference type="ARBA" id="ARBA00001974"/>
    </source>
</evidence>
<accession>A0ABX1GAJ6</accession>
<dbReference type="InterPro" id="IPR009100">
    <property type="entry name" value="AcylCoA_DH/oxidase_NM_dom_sf"/>
</dbReference>
<dbReference type="InterPro" id="IPR037069">
    <property type="entry name" value="AcylCoA_DH/ox_N_sf"/>
</dbReference>
<organism evidence="8 9">
    <name type="scientific">Spongiibacter thalassae</name>
    <dbReference type="NCBI Taxonomy" id="2721624"/>
    <lineage>
        <taxon>Bacteria</taxon>
        <taxon>Pseudomonadati</taxon>
        <taxon>Pseudomonadota</taxon>
        <taxon>Gammaproteobacteria</taxon>
        <taxon>Cellvibrionales</taxon>
        <taxon>Spongiibacteraceae</taxon>
        <taxon>Spongiibacter</taxon>
    </lineage>
</organism>
<dbReference type="InterPro" id="IPR013786">
    <property type="entry name" value="AcylCoA_DH/ox_N"/>
</dbReference>
<name>A0ABX1GAJ6_9GAMM</name>
<dbReference type="SUPFAM" id="SSF47203">
    <property type="entry name" value="Acyl-CoA dehydrogenase C-terminal domain-like"/>
    <property type="match status" value="1"/>
</dbReference>
<comment type="cofactor">
    <cofactor evidence="1">
        <name>FAD</name>
        <dbReference type="ChEBI" id="CHEBI:57692"/>
    </cofactor>
</comment>
<dbReference type="PANTHER" id="PTHR43884">
    <property type="entry name" value="ACYL-COA DEHYDROGENASE"/>
    <property type="match status" value="1"/>
</dbReference>
<keyword evidence="4" id="KW-0274">FAD</keyword>
<reference evidence="8 9" key="1">
    <citation type="submission" date="2020-04" db="EMBL/GenBank/DDBJ databases">
        <authorList>
            <person name="Yoon J."/>
        </authorList>
    </citation>
    <scope>NUCLEOTIDE SEQUENCE [LARGE SCALE GENOMIC DNA]</scope>
    <source>
        <strain evidence="8 9">KMU-166</strain>
    </source>
</reference>
<keyword evidence="9" id="KW-1185">Reference proteome</keyword>